<keyword evidence="2" id="KW-1185">Reference proteome</keyword>
<organism evidence="1 2">
    <name type="scientific">Paralvinella palmiformis</name>
    <dbReference type="NCBI Taxonomy" id="53620"/>
    <lineage>
        <taxon>Eukaryota</taxon>
        <taxon>Metazoa</taxon>
        <taxon>Spiralia</taxon>
        <taxon>Lophotrochozoa</taxon>
        <taxon>Annelida</taxon>
        <taxon>Polychaeta</taxon>
        <taxon>Sedentaria</taxon>
        <taxon>Canalipalpata</taxon>
        <taxon>Terebellida</taxon>
        <taxon>Terebelliformia</taxon>
        <taxon>Alvinellidae</taxon>
        <taxon>Paralvinella</taxon>
    </lineage>
</organism>
<comment type="caution">
    <text evidence="1">The sequence shown here is derived from an EMBL/GenBank/DDBJ whole genome shotgun (WGS) entry which is preliminary data.</text>
</comment>
<dbReference type="Pfam" id="PF20706">
    <property type="entry name" value="GT4-conflict"/>
    <property type="match status" value="1"/>
</dbReference>
<gene>
    <name evidence="1" type="ORF">LSH36_1143g00037</name>
</gene>
<evidence type="ECO:0000313" key="2">
    <source>
        <dbReference type="Proteomes" id="UP001208570"/>
    </source>
</evidence>
<dbReference type="Gene3D" id="3.40.50.2000">
    <property type="entry name" value="Glycogen Phosphorylase B"/>
    <property type="match status" value="1"/>
</dbReference>
<evidence type="ECO:0000313" key="1">
    <source>
        <dbReference type="EMBL" id="KAK2141189.1"/>
    </source>
</evidence>
<evidence type="ECO:0008006" key="3">
    <source>
        <dbReference type="Google" id="ProtNLM"/>
    </source>
</evidence>
<sequence>MPQEVPSSSHSILLLCNTWSAITEGISAVNQSVALTLSRYKGIQVYSTVFHALTDLNPTDRSLADENRISLVSLDPGRGSERQFYERFNESPAEFFADAQKSIPHVTHIVGHSPITAKAALVLRRQLYPDSGVILFYHVIPRDVEWLADSLRYPVPTDDEQVRLGEQADVVYSVTEKTHWYYAAKFRNRCQTEVDHRLFLPQCSPPVFDVRRSNVKNDAYDVVTLTHGSDACAAWSGVDIAGCGVNKVAMETAKYKGSAKPPTLRVGGTHNDVTQIRNHVKQFISELVLDVANYRSPKELYGDLDRRTLCIVPSRSEPYGYMGLQALSAGIPTLISEDSCLASVVKRLTSEPEVFLGRDCGSDDRVIGIPPPPFHPLMYIIEPDKPVKVPVTPSTESVRQDGSVWRDRILGVMQNYQTADDNAKQLQMALKRDEMTKETHDNFVSYVLGGIRLKHELTGLRFQYRKDEEKEVPVTESFNNFLSAVMKQCWRYKHHPLTTESDLYPIIAGVDLPIKDLVSKVTNKIEGQNRRIVGVDNASGAFIVYCPTTDALSDLWAMCDVINRSLSATLLSGEENSILEHFKLESVTTRTIISGPEFLEYKNQLTKNMIDDDQLA</sequence>
<protein>
    <recommendedName>
        <fullName evidence="3">Glycosyltransferase</fullName>
    </recommendedName>
</protein>
<dbReference type="EMBL" id="JAODUP010001142">
    <property type="protein sequence ID" value="KAK2141189.1"/>
    <property type="molecule type" value="Genomic_DNA"/>
</dbReference>
<dbReference type="AlphaFoldDB" id="A0AAD9MSA4"/>
<reference evidence="1" key="1">
    <citation type="journal article" date="2023" name="Mol. Biol. Evol.">
        <title>Third-Generation Sequencing Reveals the Adaptive Role of the Epigenome in Three Deep-Sea Polychaetes.</title>
        <authorList>
            <person name="Perez M."/>
            <person name="Aroh O."/>
            <person name="Sun Y."/>
            <person name="Lan Y."/>
            <person name="Juniper S.K."/>
            <person name="Young C.R."/>
            <person name="Angers B."/>
            <person name="Qian P.Y."/>
        </authorList>
    </citation>
    <scope>NUCLEOTIDE SEQUENCE</scope>
    <source>
        <strain evidence="1">P08H-3</strain>
    </source>
</reference>
<name>A0AAD9MSA4_9ANNE</name>
<dbReference type="Proteomes" id="UP001208570">
    <property type="component" value="Unassembled WGS sequence"/>
</dbReference>
<proteinExistence type="predicted"/>
<accession>A0AAD9MSA4</accession>
<dbReference type="SUPFAM" id="SSF53756">
    <property type="entry name" value="UDP-Glycosyltransferase/glycogen phosphorylase"/>
    <property type="match status" value="1"/>
</dbReference>